<evidence type="ECO:0000259" key="1">
    <source>
        <dbReference type="Pfam" id="PF13966"/>
    </source>
</evidence>
<keyword evidence="2" id="KW-0548">Nucleotidyltransferase</keyword>
<accession>A0A2U1LTC4</accession>
<evidence type="ECO:0000313" key="3">
    <source>
        <dbReference type="Proteomes" id="UP000245207"/>
    </source>
</evidence>
<organism evidence="2 3">
    <name type="scientific">Artemisia annua</name>
    <name type="common">Sweet wormwood</name>
    <dbReference type="NCBI Taxonomy" id="35608"/>
    <lineage>
        <taxon>Eukaryota</taxon>
        <taxon>Viridiplantae</taxon>
        <taxon>Streptophyta</taxon>
        <taxon>Embryophyta</taxon>
        <taxon>Tracheophyta</taxon>
        <taxon>Spermatophyta</taxon>
        <taxon>Magnoliopsida</taxon>
        <taxon>eudicotyledons</taxon>
        <taxon>Gunneridae</taxon>
        <taxon>Pentapetalae</taxon>
        <taxon>asterids</taxon>
        <taxon>campanulids</taxon>
        <taxon>Asterales</taxon>
        <taxon>Asteraceae</taxon>
        <taxon>Asteroideae</taxon>
        <taxon>Anthemideae</taxon>
        <taxon>Artemisiinae</taxon>
        <taxon>Artemisia</taxon>
    </lineage>
</organism>
<keyword evidence="2" id="KW-0808">Transferase</keyword>
<evidence type="ECO:0000313" key="2">
    <source>
        <dbReference type="EMBL" id="PWA52241.1"/>
    </source>
</evidence>
<reference evidence="2 3" key="1">
    <citation type="journal article" date="2018" name="Mol. Plant">
        <title>The genome of Artemisia annua provides insight into the evolution of Asteraceae family and artemisinin biosynthesis.</title>
        <authorList>
            <person name="Shen Q."/>
            <person name="Zhang L."/>
            <person name="Liao Z."/>
            <person name="Wang S."/>
            <person name="Yan T."/>
            <person name="Shi P."/>
            <person name="Liu M."/>
            <person name="Fu X."/>
            <person name="Pan Q."/>
            <person name="Wang Y."/>
            <person name="Lv Z."/>
            <person name="Lu X."/>
            <person name="Zhang F."/>
            <person name="Jiang W."/>
            <person name="Ma Y."/>
            <person name="Chen M."/>
            <person name="Hao X."/>
            <person name="Li L."/>
            <person name="Tang Y."/>
            <person name="Lv G."/>
            <person name="Zhou Y."/>
            <person name="Sun X."/>
            <person name="Brodelius P.E."/>
            <person name="Rose J.K.C."/>
            <person name="Tang K."/>
        </authorList>
    </citation>
    <scope>NUCLEOTIDE SEQUENCE [LARGE SCALE GENOMIC DNA]</scope>
    <source>
        <strain evidence="3">cv. Huhao1</strain>
        <tissue evidence="2">Leaf</tissue>
    </source>
</reference>
<sequence>MVDDGSEWDIERIQTLFPSEIVKRILSTHISSHRSDSLFWEGTAHGNFTVRDAYKKELENRGLINNLTDVDSKICLSLWKAAIPMKVKLFIWRAWLNLLPTVCNLQRRHVILNDGFCVHCCDPDEDVLHALFQCVRVRQSPPNGFVKLNCDAAWLPSSKQAGLGFVARNFEGEVIFRGQNTSSIQIQSL</sequence>
<dbReference type="InterPro" id="IPR026960">
    <property type="entry name" value="RVT-Znf"/>
</dbReference>
<protein>
    <submittedName>
        <fullName evidence="2">Reverse transcriptase</fullName>
    </submittedName>
</protein>
<dbReference type="OrthoDB" id="1750577at2759"/>
<feature type="domain" description="Reverse transcriptase zinc-binding" evidence="1">
    <location>
        <begin position="48"/>
        <end position="137"/>
    </location>
</feature>
<dbReference type="Proteomes" id="UP000245207">
    <property type="component" value="Unassembled WGS sequence"/>
</dbReference>
<comment type="caution">
    <text evidence="2">The sequence shown here is derived from an EMBL/GenBank/DDBJ whole genome shotgun (WGS) entry which is preliminary data.</text>
</comment>
<dbReference type="Pfam" id="PF13966">
    <property type="entry name" value="zf-RVT"/>
    <property type="match status" value="1"/>
</dbReference>
<dbReference type="STRING" id="35608.A0A2U1LTC4"/>
<dbReference type="AlphaFoldDB" id="A0A2U1LTC4"/>
<dbReference type="EMBL" id="PKPP01007862">
    <property type="protein sequence ID" value="PWA52241.1"/>
    <property type="molecule type" value="Genomic_DNA"/>
</dbReference>
<dbReference type="GO" id="GO:0003964">
    <property type="term" value="F:RNA-directed DNA polymerase activity"/>
    <property type="evidence" value="ECO:0007669"/>
    <property type="project" value="UniProtKB-KW"/>
</dbReference>
<name>A0A2U1LTC4_ARTAN</name>
<proteinExistence type="predicted"/>
<keyword evidence="2" id="KW-0695">RNA-directed DNA polymerase</keyword>
<keyword evidence="3" id="KW-1185">Reference proteome</keyword>
<gene>
    <name evidence="2" type="ORF">CTI12_AA458370</name>
</gene>